<keyword evidence="2" id="KW-1185">Reference proteome</keyword>
<comment type="caution">
    <text evidence="1">The sequence shown here is derived from an EMBL/GenBank/DDBJ whole genome shotgun (WGS) entry which is preliminary data.</text>
</comment>
<evidence type="ECO:0000313" key="2">
    <source>
        <dbReference type="Proteomes" id="UP001152087"/>
    </source>
</evidence>
<name>A0A9W8R222_9HYPO</name>
<dbReference type="AlphaFoldDB" id="A0A9W8R222"/>
<gene>
    <name evidence="1" type="ORF">NW755_010334</name>
</gene>
<protein>
    <submittedName>
        <fullName evidence="1">Uncharacterized protein</fullName>
    </submittedName>
</protein>
<dbReference type="Proteomes" id="UP001152087">
    <property type="component" value="Unassembled WGS sequence"/>
</dbReference>
<sequence length="86" mass="9656">MLTCAGQVHVFVTCRGAPGFHLYKAIVPIQLLDRLEDPGRFNHSGRLLVNHHRINLGEPSAVLEEMGRILGLPIDQPPPRNNRDRN</sequence>
<accession>A0A9W8R222</accession>
<reference evidence="1" key="1">
    <citation type="submission" date="2022-09" db="EMBL/GenBank/DDBJ databases">
        <title>Fusarium specimens isolated from Avocado Roots.</title>
        <authorList>
            <person name="Stajich J."/>
            <person name="Roper C."/>
            <person name="Heimlech-Rivalta G."/>
        </authorList>
    </citation>
    <scope>NUCLEOTIDE SEQUENCE</scope>
    <source>
        <strain evidence="1">A02</strain>
    </source>
</reference>
<evidence type="ECO:0000313" key="1">
    <source>
        <dbReference type="EMBL" id="KAJ4182568.1"/>
    </source>
</evidence>
<dbReference type="EMBL" id="JAOQAV010000034">
    <property type="protein sequence ID" value="KAJ4182568.1"/>
    <property type="molecule type" value="Genomic_DNA"/>
</dbReference>
<proteinExistence type="predicted"/>
<organism evidence="1 2">
    <name type="scientific">Fusarium falciforme</name>
    <dbReference type="NCBI Taxonomy" id="195108"/>
    <lineage>
        <taxon>Eukaryota</taxon>
        <taxon>Fungi</taxon>
        <taxon>Dikarya</taxon>
        <taxon>Ascomycota</taxon>
        <taxon>Pezizomycotina</taxon>
        <taxon>Sordariomycetes</taxon>
        <taxon>Hypocreomycetidae</taxon>
        <taxon>Hypocreales</taxon>
        <taxon>Nectriaceae</taxon>
        <taxon>Fusarium</taxon>
        <taxon>Fusarium solani species complex</taxon>
    </lineage>
</organism>